<dbReference type="InterPro" id="IPR002347">
    <property type="entry name" value="SDR_fam"/>
</dbReference>
<sequence>MTFESKIVIITGASSGIGAGAAIHFSKLGANIVITGRNEINLKEIQEKCGSKVLAIVADVNDEADRHKIINSTIENFGRIDVLVNNAGVGEAGTILTTSLEQYDKVMNTNVRSVFHLTQLATPYLIKTRGNIVNVSSVAGPRQFPNLLSYCMSKAALDQFTKCVALELAPEGVRVNSINPAFIVTNFHKRLGMNEEAYESFKLRAKETHALGRVGTTEETANAIAFLANNDLASFITGTCLLVDGGKAVMCPR</sequence>
<dbReference type="PRINTS" id="PR00080">
    <property type="entry name" value="SDRFAMILY"/>
</dbReference>
<dbReference type="InterPro" id="IPR036291">
    <property type="entry name" value="NAD(P)-bd_dom_sf"/>
</dbReference>
<evidence type="ECO:0000259" key="2">
    <source>
        <dbReference type="SMART" id="SM00822"/>
    </source>
</evidence>
<dbReference type="STRING" id="568069.A0A1J1HFM4"/>
<dbReference type="PANTHER" id="PTHR43975:SF2">
    <property type="entry name" value="EG:BACR7A4.14 PROTEIN-RELATED"/>
    <property type="match status" value="1"/>
</dbReference>
<protein>
    <submittedName>
        <fullName evidence="3">CLUMA_CG000088, isoform A</fullName>
    </submittedName>
</protein>
<feature type="domain" description="Ketoreductase" evidence="2">
    <location>
        <begin position="6"/>
        <end position="181"/>
    </location>
</feature>
<dbReference type="GO" id="GO:0006629">
    <property type="term" value="P:lipid metabolic process"/>
    <property type="evidence" value="ECO:0007669"/>
    <property type="project" value="UniProtKB-ARBA"/>
</dbReference>
<dbReference type="SUPFAM" id="SSF51735">
    <property type="entry name" value="NAD(P)-binding Rossmann-fold domains"/>
    <property type="match status" value="1"/>
</dbReference>
<dbReference type="AlphaFoldDB" id="A0A1J1HFM4"/>
<dbReference type="Gene3D" id="3.40.50.720">
    <property type="entry name" value="NAD(P)-binding Rossmann-like Domain"/>
    <property type="match status" value="1"/>
</dbReference>
<accession>A0A1J1HFM4</accession>
<evidence type="ECO:0000313" key="4">
    <source>
        <dbReference type="Proteomes" id="UP000183832"/>
    </source>
</evidence>
<dbReference type="Proteomes" id="UP000183832">
    <property type="component" value="Unassembled WGS sequence"/>
</dbReference>
<dbReference type="InterPro" id="IPR057326">
    <property type="entry name" value="KR_dom"/>
</dbReference>
<dbReference type="InterPro" id="IPR020904">
    <property type="entry name" value="Sc_DH/Rdtase_CS"/>
</dbReference>
<evidence type="ECO:0000256" key="1">
    <source>
        <dbReference type="ARBA" id="ARBA00023002"/>
    </source>
</evidence>
<organism evidence="3 4">
    <name type="scientific">Clunio marinus</name>
    <dbReference type="NCBI Taxonomy" id="568069"/>
    <lineage>
        <taxon>Eukaryota</taxon>
        <taxon>Metazoa</taxon>
        <taxon>Ecdysozoa</taxon>
        <taxon>Arthropoda</taxon>
        <taxon>Hexapoda</taxon>
        <taxon>Insecta</taxon>
        <taxon>Pterygota</taxon>
        <taxon>Neoptera</taxon>
        <taxon>Endopterygota</taxon>
        <taxon>Diptera</taxon>
        <taxon>Nematocera</taxon>
        <taxon>Chironomoidea</taxon>
        <taxon>Chironomidae</taxon>
        <taxon>Clunio</taxon>
    </lineage>
</organism>
<dbReference type="GO" id="GO:0016491">
    <property type="term" value="F:oxidoreductase activity"/>
    <property type="evidence" value="ECO:0007669"/>
    <property type="project" value="UniProtKB-KW"/>
</dbReference>
<keyword evidence="4" id="KW-1185">Reference proteome</keyword>
<proteinExistence type="predicted"/>
<dbReference type="EMBL" id="CVRI01000001">
    <property type="protein sequence ID" value="CRK86212.1"/>
    <property type="molecule type" value="Genomic_DNA"/>
</dbReference>
<keyword evidence="1" id="KW-0560">Oxidoreductase</keyword>
<evidence type="ECO:0000313" key="3">
    <source>
        <dbReference type="EMBL" id="CRK86212.1"/>
    </source>
</evidence>
<dbReference type="NCBIfam" id="NF005559">
    <property type="entry name" value="PRK07231.1"/>
    <property type="match status" value="1"/>
</dbReference>
<dbReference type="PANTHER" id="PTHR43975">
    <property type="entry name" value="ZGC:101858"/>
    <property type="match status" value="1"/>
</dbReference>
<dbReference type="PROSITE" id="PS00061">
    <property type="entry name" value="ADH_SHORT"/>
    <property type="match status" value="1"/>
</dbReference>
<dbReference type="PRINTS" id="PR00081">
    <property type="entry name" value="GDHRDH"/>
</dbReference>
<reference evidence="3 4" key="1">
    <citation type="submission" date="2015-04" db="EMBL/GenBank/DDBJ databases">
        <authorList>
            <person name="Syromyatnikov M.Y."/>
            <person name="Popov V.N."/>
        </authorList>
    </citation>
    <scope>NUCLEOTIDE SEQUENCE [LARGE SCALE GENOMIC DNA]</scope>
</reference>
<dbReference type="FunFam" id="3.40.50.720:FF:000084">
    <property type="entry name" value="Short-chain dehydrogenase reductase"/>
    <property type="match status" value="1"/>
</dbReference>
<dbReference type="Pfam" id="PF13561">
    <property type="entry name" value="adh_short_C2"/>
    <property type="match status" value="1"/>
</dbReference>
<dbReference type="SMART" id="SM00822">
    <property type="entry name" value="PKS_KR"/>
    <property type="match status" value="1"/>
</dbReference>
<dbReference type="OrthoDB" id="47007at2759"/>
<name>A0A1J1HFM4_9DIPT</name>
<gene>
    <name evidence="3" type="ORF">CLUMA_CG000088</name>
</gene>